<evidence type="ECO:0000256" key="2">
    <source>
        <dbReference type="ARBA" id="ARBA00005426"/>
    </source>
</evidence>
<evidence type="ECO:0000256" key="10">
    <source>
        <dbReference type="ARBA" id="ARBA00030781"/>
    </source>
</evidence>
<dbReference type="PANTHER" id="PTHR23404">
    <property type="entry name" value="MOLYBDOPTERIN SYNTHASE RELATED"/>
    <property type="match status" value="1"/>
</dbReference>
<sequence>MTPVIRIQRDDFDIGAELATIAGGRTDIGAVVTFSGLCRDEAGALSALELEHYPGMAEAEIGRIAEEAAGRWPLAALTVIHRFGKMAPGENIVLVLAASSHREAAFEAASFLMDFLKTRAPFWKKEHRADGTAGDWVEAREADDEAATRWRKPQPR</sequence>
<dbReference type="EC" id="2.8.1.12" evidence="3"/>
<dbReference type="InterPro" id="IPR003448">
    <property type="entry name" value="Mopterin_biosynth_MoaE"/>
</dbReference>
<reference evidence="14" key="1">
    <citation type="submission" date="2020-04" db="EMBL/GenBank/DDBJ databases">
        <title>Nitratireductor sp. nov. isolated from mangrove soil.</title>
        <authorList>
            <person name="Ye Y."/>
        </authorList>
    </citation>
    <scope>NUCLEOTIDE SEQUENCE</scope>
    <source>
        <strain evidence="14">SY7</strain>
    </source>
</reference>
<dbReference type="KEGG" id="niy:FQ775_11700"/>
<dbReference type="GO" id="GO:0006777">
    <property type="term" value="P:Mo-molybdopterin cofactor biosynthetic process"/>
    <property type="evidence" value="ECO:0007669"/>
    <property type="project" value="UniProtKB-KW"/>
</dbReference>
<dbReference type="EMBL" id="CP042301">
    <property type="protein sequence ID" value="QDZ00992.1"/>
    <property type="molecule type" value="Genomic_DNA"/>
</dbReference>
<comment type="function">
    <text evidence="6">Converts molybdopterin precursor Z into molybdopterin. This requires the incorporation of two sulfur atoms into precursor Z to generate a dithiolene group. The sulfur is provided by MoaD.</text>
</comment>
<keyword evidence="15" id="KW-1185">Reference proteome</keyword>
<organism evidence="14 15">
    <name type="scientific">Nitratireductor mangrovi</name>
    <dbReference type="NCBI Taxonomy" id="2599600"/>
    <lineage>
        <taxon>Bacteria</taxon>
        <taxon>Pseudomonadati</taxon>
        <taxon>Pseudomonadota</taxon>
        <taxon>Alphaproteobacteria</taxon>
        <taxon>Hyphomicrobiales</taxon>
        <taxon>Phyllobacteriaceae</taxon>
        <taxon>Nitratireductor</taxon>
    </lineage>
</organism>
<comment type="similarity">
    <text evidence="2">Belongs to the MoaE family.</text>
</comment>
<evidence type="ECO:0000256" key="1">
    <source>
        <dbReference type="ARBA" id="ARBA00005046"/>
    </source>
</evidence>
<comment type="subunit">
    <text evidence="7">Heterotetramer of 2 MoaD subunits and 2 MoaE subunits. Also stable as homodimer. The enzyme changes between these two forms during catalysis.</text>
</comment>
<evidence type="ECO:0000256" key="11">
    <source>
        <dbReference type="ARBA" id="ARBA00032474"/>
    </source>
</evidence>
<evidence type="ECO:0000256" key="12">
    <source>
        <dbReference type="ARBA" id="ARBA00049878"/>
    </source>
</evidence>
<proteinExistence type="inferred from homology"/>
<protein>
    <recommendedName>
        <fullName evidence="4">Molybdopterin synthase catalytic subunit</fullName>
        <ecNumber evidence="3">2.8.1.12</ecNumber>
    </recommendedName>
    <alternativeName>
        <fullName evidence="10">MPT synthase subunit 2</fullName>
    </alternativeName>
    <alternativeName>
        <fullName evidence="8">Molybdenum cofactor biosynthesis protein E</fullName>
    </alternativeName>
    <alternativeName>
        <fullName evidence="9">Molybdopterin-converting factor large subunit</fullName>
    </alternativeName>
    <alternativeName>
        <fullName evidence="11">Molybdopterin-converting factor subunit 2</fullName>
    </alternativeName>
</protein>
<dbReference type="UniPathway" id="UPA00344"/>
<comment type="pathway">
    <text evidence="1">Cofactor biosynthesis; molybdopterin biosynthesis.</text>
</comment>
<evidence type="ECO:0000313" key="14">
    <source>
        <dbReference type="EMBL" id="QDZ00992.1"/>
    </source>
</evidence>
<evidence type="ECO:0000256" key="7">
    <source>
        <dbReference type="ARBA" id="ARBA00026066"/>
    </source>
</evidence>
<evidence type="ECO:0000256" key="8">
    <source>
        <dbReference type="ARBA" id="ARBA00029745"/>
    </source>
</evidence>
<evidence type="ECO:0000256" key="5">
    <source>
        <dbReference type="ARBA" id="ARBA00023150"/>
    </source>
</evidence>
<dbReference type="InterPro" id="IPR036563">
    <property type="entry name" value="MoaE_sf"/>
</dbReference>
<evidence type="ECO:0000256" key="4">
    <source>
        <dbReference type="ARBA" id="ARBA00013858"/>
    </source>
</evidence>
<keyword evidence="5" id="KW-0501">Molybdenum cofactor biosynthesis</keyword>
<evidence type="ECO:0000256" key="9">
    <source>
        <dbReference type="ARBA" id="ARBA00030407"/>
    </source>
</evidence>
<gene>
    <name evidence="14" type="ORF">FQ775_11700</name>
</gene>
<dbReference type="SUPFAM" id="SSF54690">
    <property type="entry name" value="Molybdopterin synthase subunit MoaE"/>
    <property type="match status" value="1"/>
</dbReference>
<dbReference type="Gene3D" id="3.90.1170.40">
    <property type="entry name" value="Molybdopterin biosynthesis MoaE subunit"/>
    <property type="match status" value="1"/>
</dbReference>
<evidence type="ECO:0000256" key="3">
    <source>
        <dbReference type="ARBA" id="ARBA00011950"/>
    </source>
</evidence>
<dbReference type="OrthoDB" id="9803224at2"/>
<evidence type="ECO:0000256" key="13">
    <source>
        <dbReference type="SAM" id="MobiDB-lite"/>
    </source>
</evidence>
<dbReference type="AlphaFoldDB" id="A0A5B8KZM1"/>
<dbReference type="Proteomes" id="UP000321389">
    <property type="component" value="Chromosome"/>
</dbReference>
<feature type="region of interest" description="Disordered" evidence="13">
    <location>
        <begin position="133"/>
        <end position="156"/>
    </location>
</feature>
<dbReference type="GO" id="GO:0030366">
    <property type="term" value="F:molybdopterin synthase activity"/>
    <property type="evidence" value="ECO:0007669"/>
    <property type="project" value="UniProtKB-EC"/>
</dbReference>
<dbReference type="Pfam" id="PF02391">
    <property type="entry name" value="MoaE"/>
    <property type="match status" value="1"/>
</dbReference>
<accession>A0A5B8KZM1</accession>
<name>A0A5B8KZM1_9HYPH</name>
<dbReference type="CDD" id="cd00756">
    <property type="entry name" value="MoaE"/>
    <property type="match status" value="1"/>
</dbReference>
<comment type="catalytic activity">
    <reaction evidence="12">
        <text>2 [molybdopterin-synthase sulfur-carrier protein]-C-terminal-Gly-aminoethanethioate + cyclic pyranopterin phosphate + H2O = molybdopterin + 2 [molybdopterin-synthase sulfur-carrier protein]-C-terminal Gly-Gly + 2 H(+)</text>
        <dbReference type="Rhea" id="RHEA:26333"/>
        <dbReference type="Rhea" id="RHEA-COMP:12202"/>
        <dbReference type="Rhea" id="RHEA-COMP:19907"/>
        <dbReference type="ChEBI" id="CHEBI:15377"/>
        <dbReference type="ChEBI" id="CHEBI:15378"/>
        <dbReference type="ChEBI" id="CHEBI:58698"/>
        <dbReference type="ChEBI" id="CHEBI:59648"/>
        <dbReference type="ChEBI" id="CHEBI:90778"/>
        <dbReference type="ChEBI" id="CHEBI:232372"/>
        <dbReference type="EC" id="2.8.1.12"/>
    </reaction>
</comment>
<evidence type="ECO:0000313" key="15">
    <source>
        <dbReference type="Proteomes" id="UP000321389"/>
    </source>
</evidence>
<evidence type="ECO:0000256" key="6">
    <source>
        <dbReference type="ARBA" id="ARBA00025448"/>
    </source>
</evidence>
<dbReference type="RefSeq" id="WP_146299637.1">
    <property type="nucleotide sequence ID" value="NZ_CP042301.2"/>
</dbReference>